<evidence type="ECO:0000256" key="3">
    <source>
        <dbReference type="ARBA" id="ARBA00004514"/>
    </source>
</evidence>
<proteinExistence type="inferred from homology"/>
<dbReference type="CDD" id="cd01852">
    <property type="entry name" value="AIG1"/>
    <property type="match status" value="2"/>
</dbReference>
<feature type="domain" description="AIG1-type G" evidence="18">
    <location>
        <begin position="322"/>
        <end position="511"/>
    </location>
</feature>
<dbReference type="PANTHER" id="PTHR10903">
    <property type="entry name" value="GTPASE, IMAP FAMILY MEMBER-RELATED"/>
    <property type="match status" value="1"/>
</dbReference>
<dbReference type="InterPro" id="IPR027417">
    <property type="entry name" value="P-loop_NTPase"/>
</dbReference>
<evidence type="ECO:0000256" key="16">
    <source>
        <dbReference type="SAM" id="MobiDB-lite"/>
    </source>
</evidence>
<organism evidence="19 20">
    <name type="scientific">Microtus ochrogaster</name>
    <name type="common">Prairie vole</name>
    <dbReference type="NCBI Taxonomy" id="79684"/>
    <lineage>
        <taxon>Eukaryota</taxon>
        <taxon>Metazoa</taxon>
        <taxon>Chordata</taxon>
        <taxon>Craniata</taxon>
        <taxon>Vertebrata</taxon>
        <taxon>Euteleostomi</taxon>
        <taxon>Mammalia</taxon>
        <taxon>Eutheria</taxon>
        <taxon>Euarchontoglires</taxon>
        <taxon>Glires</taxon>
        <taxon>Rodentia</taxon>
        <taxon>Myomorpha</taxon>
        <taxon>Muroidea</taxon>
        <taxon>Cricetidae</taxon>
        <taxon>Arvicolinae</taxon>
        <taxon>Microtus</taxon>
    </lineage>
</organism>
<evidence type="ECO:0000256" key="9">
    <source>
        <dbReference type="ARBA" id="ARBA00022824"/>
    </source>
</evidence>
<dbReference type="FunFam" id="3.40.50.300:FF:000536">
    <property type="entry name" value="GTPase IMAP family member 8"/>
    <property type="match status" value="3"/>
</dbReference>
<dbReference type="PANTHER" id="PTHR10903:SF73">
    <property type="entry name" value="GTPASE IMAP FAMILY MEMBER 8"/>
    <property type="match status" value="1"/>
</dbReference>
<evidence type="ECO:0000256" key="13">
    <source>
        <dbReference type="ARBA" id="ARBA00056809"/>
    </source>
</evidence>
<evidence type="ECO:0000256" key="17">
    <source>
        <dbReference type="SAM" id="SignalP"/>
    </source>
</evidence>
<reference evidence="19" key="1">
    <citation type="submission" date="2020-03" db="EMBL/GenBank/DDBJ databases">
        <title>Studies in the Genomics of Life Span.</title>
        <authorList>
            <person name="Glass D."/>
        </authorList>
    </citation>
    <scope>NUCLEOTIDE SEQUENCE</scope>
    <source>
        <strain evidence="19">LTLLF</strain>
        <tissue evidence="19">Muscle</tissue>
    </source>
</reference>
<evidence type="ECO:0000313" key="19">
    <source>
        <dbReference type="EMBL" id="KAH0520258.1"/>
    </source>
</evidence>
<gene>
    <name evidence="19" type="ORF">LTLLF_206950</name>
</gene>
<dbReference type="GO" id="GO:0005783">
    <property type="term" value="C:endoplasmic reticulum"/>
    <property type="evidence" value="ECO:0007669"/>
    <property type="project" value="UniProtKB-SubCell"/>
</dbReference>
<dbReference type="Proteomes" id="UP000710432">
    <property type="component" value="Unassembled WGS sequence"/>
</dbReference>
<dbReference type="GO" id="GO:0005739">
    <property type="term" value="C:mitochondrion"/>
    <property type="evidence" value="ECO:0007669"/>
    <property type="project" value="UniProtKB-SubCell"/>
</dbReference>
<evidence type="ECO:0000256" key="5">
    <source>
        <dbReference type="ARBA" id="ARBA00008535"/>
    </source>
</evidence>
<comment type="similarity">
    <text evidence="5">Belongs to the TRAFAC class TrmE-Era-EngA-EngB-Septin-like GTPase superfamily. AIG1/Toc34/Toc159-like paraseptin GTPase family. IAN subfamily.</text>
</comment>
<feature type="region of interest" description="Disordered" evidence="16">
    <location>
        <begin position="45"/>
        <end position="80"/>
    </location>
</feature>
<evidence type="ECO:0000256" key="11">
    <source>
        <dbReference type="ARBA" id="ARBA00023128"/>
    </source>
</evidence>
<evidence type="ECO:0000256" key="7">
    <source>
        <dbReference type="ARBA" id="ARBA00022737"/>
    </source>
</evidence>
<evidence type="ECO:0000259" key="18">
    <source>
        <dbReference type="PROSITE" id="PS51720"/>
    </source>
</evidence>
<dbReference type="PROSITE" id="PS51720">
    <property type="entry name" value="G_AIG1"/>
    <property type="match status" value="3"/>
</dbReference>
<feature type="domain" description="AIG1-type G" evidence="18">
    <location>
        <begin position="86"/>
        <end position="286"/>
    </location>
</feature>
<keyword evidence="10" id="KW-0333">Golgi apparatus</keyword>
<comment type="caution">
    <text evidence="19">The sequence shown here is derived from an EMBL/GenBank/DDBJ whole genome shotgun (WGS) entry which is preliminary data.</text>
</comment>
<name>A0A8J6H0M8_MICOH</name>
<dbReference type="AlphaFoldDB" id="A0A8J6H0M8"/>
<dbReference type="InterPro" id="IPR006703">
    <property type="entry name" value="G_AIG1"/>
</dbReference>
<dbReference type="Pfam" id="PF04548">
    <property type="entry name" value="AIG1"/>
    <property type="match status" value="3"/>
</dbReference>
<evidence type="ECO:0000256" key="4">
    <source>
        <dbReference type="ARBA" id="ARBA00004555"/>
    </source>
</evidence>
<accession>A0A8J6H0M8</accession>
<dbReference type="GO" id="GO:0005829">
    <property type="term" value="C:cytosol"/>
    <property type="evidence" value="ECO:0007669"/>
    <property type="project" value="UniProtKB-SubCell"/>
</dbReference>
<protein>
    <recommendedName>
        <fullName evidence="14">GTPase IMAP family member 8</fullName>
    </recommendedName>
    <alternativeName>
        <fullName evidence="15">Immune-associated nucleotide-binding protein 9</fullName>
    </alternativeName>
</protein>
<evidence type="ECO:0000256" key="10">
    <source>
        <dbReference type="ARBA" id="ARBA00023034"/>
    </source>
</evidence>
<keyword evidence="17" id="KW-0732">Signal</keyword>
<dbReference type="GO" id="GO:0005525">
    <property type="term" value="F:GTP binding"/>
    <property type="evidence" value="ECO:0007669"/>
    <property type="project" value="UniProtKB-KW"/>
</dbReference>
<dbReference type="SUPFAM" id="SSF52540">
    <property type="entry name" value="P-loop containing nucleoside triphosphate hydrolases"/>
    <property type="match status" value="3"/>
</dbReference>
<evidence type="ECO:0000256" key="8">
    <source>
        <dbReference type="ARBA" id="ARBA00022741"/>
    </source>
</evidence>
<sequence length="724" mass="81112">MVFPFFWCLRCFKLVLPSTAGIISTLQQRRGFTSTGLRLEMATSSHQGAAGGSQVEPRSCKTSIGQGEGPSTRGGQEDNIKGNLETSTLRLLLLGKRGAGKSATGNTILGKAMFESRFSDHMVTNRCQSESVTMREKQVIVIDTPDLFSSLSRAEVRQQNLQQCLQHSADGLHALLLVIPIGHYTEEDRETIQGIRAEFGPKASSHMIVVFTREDELGEDSLKDYVESKGPLKELLGNIGNRYCALNNKANRKQREQQASRLLDLTEQLVEESPEPHFVPLPMEGCGAQACGNKATYEGGDNLRGTKRKESQLTGHDEDVEMPELRVLLMGKHGVGKSAAGNIILGKWPFKTQFSEQQVTKDFVSHSRIWNRKKFLVIDSPEISSWKPDAADVKKLTFPGPHAFLLVTPLSSLIKCDDKMFNPVRHIFGEKFTKFTIILFTRKEDLEDQALDEFISKNSNLRDLSSKFGERYTAFNYRATVEEEQSQVDKLLSKVESLVQRNGNKPCIFREKELLNIILLGRSGTGKSATGNTVLGRPAFLSQLGAQPITSRSQSDRTTVDWQDIVVVDTPSFSQLPDLQKDPSRLKEEVNYCLSLCEEGMKVFVLVLQLGRFTQEDEAAVEQLEAIFKEKDMRDMIVLFTRKEDLGDGDLHDYTSNTKNKALKRILKKYKGRVCAFNNKETGQARETQVKDLLAIANSLRDDHSDSWVHVGHQIKTKITSVFK</sequence>
<dbReference type="Gene3D" id="3.40.50.300">
    <property type="entry name" value="P-loop containing nucleotide triphosphate hydrolases"/>
    <property type="match status" value="3"/>
</dbReference>
<evidence type="ECO:0000256" key="14">
    <source>
        <dbReference type="ARBA" id="ARBA00073539"/>
    </source>
</evidence>
<feature type="domain" description="AIG1-type G" evidence="18">
    <location>
        <begin position="512"/>
        <end position="719"/>
    </location>
</feature>
<feature type="chain" id="PRO_5035297595" description="GTPase IMAP family member 8" evidence="17">
    <location>
        <begin position="21"/>
        <end position="724"/>
    </location>
</feature>
<keyword evidence="11" id="KW-0496">Mitochondrion</keyword>
<feature type="signal peptide" evidence="17">
    <location>
        <begin position="1"/>
        <end position="20"/>
    </location>
</feature>
<evidence type="ECO:0000256" key="15">
    <source>
        <dbReference type="ARBA" id="ARBA00077278"/>
    </source>
</evidence>
<evidence type="ECO:0000256" key="12">
    <source>
        <dbReference type="ARBA" id="ARBA00023134"/>
    </source>
</evidence>
<comment type="function">
    <text evidence="13">Exerts an anti-apoptotic effect in the immune system and is involved in responses to infections.</text>
</comment>
<keyword evidence="7" id="KW-0677">Repeat</keyword>
<dbReference type="InterPro" id="IPR045058">
    <property type="entry name" value="GIMA/IAN/Toc"/>
</dbReference>
<keyword evidence="6" id="KW-0963">Cytoplasm</keyword>
<keyword evidence="8" id="KW-0547">Nucleotide-binding</keyword>
<keyword evidence="12" id="KW-0342">GTP-binding</keyword>
<dbReference type="GO" id="GO:0005794">
    <property type="term" value="C:Golgi apparatus"/>
    <property type="evidence" value="ECO:0007669"/>
    <property type="project" value="UniProtKB-SubCell"/>
</dbReference>
<evidence type="ECO:0000256" key="1">
    <source>
        <dbReference type="ARBA" id="ARBA00004173"/>
    </source>
</evidence>
<evidence type="ECO:0000256" key="2">
    <source>
        <dbReference type="ARBA" id="ARBA00004240"/>
    </source>
</evidence>
<comment type="subcellular location">
    <subcellularLocation>
        <location evidence="3">Cytoplasm</location>
        <location evidence="3">Cytosol</location>
    </subcellularLocation>
    <subcellularLocation>
        <location evidence="2">Endoplasmic reticulum</location>
    </subcellularLocation>
    <subcellularLocation>
        <location evidence="4">Golgi apparatus</location>
    </subcellularLocation>
    <subcellularLocation>
        <location evidence="1">Mitochondrion</location>
    </subcellularLocation>
</comment>
<evidence type="ECO:0000313" key="20">
    <source>
        <dbReference type="Proteomes" id="UP000710432"/>
    </source>
</evidence>
<keyword evidence="9" id="KW-0256">Endoplasmic reticulum</keyword>
<dbReference type="EMBL" id="JAATJU010001099">
    <property type="protein sequence ID" value="KAH0520258.1"/>
    <property type="molecule type" value="Genomic_DNA"/>
</dbReference>
<evidence type="ECO:0000256" key="6">
    <source>
        <dbReference type="ARBA" id="ARBA00022490"/>
    </source>
</evidence>